<dbReference type="Gene3D" id="2.60.40.1090">
    <property type="entry name" value="Fimbrial-type adhesion domain"/>
    <property type="match status" value="1"/>
</dbReference>
<dbReference type="PANTHER" id="PTHR33420:SF27">
    <property type="entry name" value="PROTEIN FIMG"/>
    <property type="match status" value="1"/>
</dbReference>
<dbReference type="EMBL" id="JAVIPQ010000491">
    <property type="protein sequence ID" value="MDQ9559374.1"/>
    <property type="molecule type" value="Genomic_DNA"/>
</dbReference>
<dbReference type="InterPro" id="IPR050263">
    <property type="entry name" value="Bact_Fimbrial_Adh_Pro"/>
</dbReference>
<feature type="chain" id="PRO_5044386730" evidence="1">
    <location>
        <begin position="28"/>
        <end position="175"/>
    </location>
</feature>
<dbReference type="AlphaFoldDB" id="A0A2V4FQZ6"/>
<keyword evidence="1" id="KW-0732">Signal</keyword>
<name>A0A2V4FQZ6_SERMA</name>
<dbReference type="Proteomes" id="UP001234811">
    <property type="component" value="Unassembled WGS sequence"/>
</dbReference>
<evidence type="ECO:0000259" key="2">
    <source>
        <dbReference type="Pfam" id="PF00419"/>
    </source>
</evidence>
<evidence type="ECO:0000313" key="3">
    <source>
        <dbReference type="EMBL" id="MDQ9559374.1"/>
    </source>
</evidence>
<feature type="signal peptide" evidence="1">
    <location>
        <begin position="1"/>
        <end position="27"/>
    </location>
</feature>
<dbReference type="InterPro" id="IPR000259">
    <property type="entry name" value="Adhesion_dom_fimbrial"/>
</dbReference>
<dbReference type="PANTHER" id="PTHR33420">
    <property type="entry name" value="FIMBRIAL SUBUNIT ELFA-RELATED"/>
    <property type="match status" value="1"/>
</dbReference>
<dbReference type="InterPro" id="IPR008966">
    <property type="entry name" value="Adhesion_dom_sf"/>
</dbReference>
<proteinExistence type="predicted"/>
<dbReference type="Pfam" id="PF00419">
    <property type="entry name" value="Fimbrial"/>
    <property type="match status" value="1"/>
</dbReference>
<gene>
    <name evidence="3" type="ORF">RF091_28170</name>
</gene>
<dbReference type="GeneID" id="301147528"/>
<comment type="caution">
    <text evidence="3">The sequence shown here is derived from an EMBL/GenBank/DDBJ whole genome shotgun (WGS) entry which is preliminary data.</text>
</comment>
<feature type="domain" description="Fimbrial-type adhesion" evidence="2">
    <location>
        <begin position="32"/>
        <end position="175"/>
    </location>
</feature>
<dbReference type="SUPFAM" id="SSF49401">
    <property type="entry name" value="Bacterial adhesins"/>
    <property type="match status" value="1"/>
</dbReference>
<dbReference type="GO" id="GO:0043709">
    <property type="term" value="P:cell adhesion involved in single-species biofilm formation"/>
    <property type="evidence" value="ECO:0007669"/>
    <property type="project" value="TreeGrafter"/>
</dbReference>
<evidence type="ECO:0000256" key="1">
    <source>
        <dbReference type="SAM" id="SignalP"/>
    </source>
</evidence>
<organism evidence="3 4">
    <name type="scientific">Serratia marcescens</name>
    <dbReference type="NCBI Taxonomy" id="615"/>
    <lineage>
        <taxon>Bacteria</taxon>
        <taxon>Pseudomonadati</taxon>
        <taxon>Pseudomonadota</taxon>
        <taxon>Gammaproteobacteria</taxon>
        <taxon>Enterobacterales</taxon>
        <taxon>Yersiniaceae</taxon>
        <taxon>Serratia</taxon>
    </lineage>
</organism>
<dbReference type="RefSeq" id="WP_033649482.1">
    <property type="nucleotide sequence ID" value="NZ_ABEXNO020000012.1"/>
</dbReference>
<evidence type="ECO:0000313" key="4">
    <source>
        <dbReference type="Proteomes" id="UP001234811"/>
    </source>
</evidence>
<dbReference type="GO" id="GO:0009289">
    <property type="term" value="C:pilus"/>
    <property type="evidence" value="ECO:0007669"/>
    <property type="project" value="InterPro"/>
</dbReference>
<reference evidence="3 4" key="1">
    <citation type="submission" date="2023-07" db="EMBL/GenBank/DDBJ databases">
        <title>Pathogens genome sequencing project 196.</title>
        <authorList>
            <person name="Cao X."/>
        </authorList>
    </citation>
    <scope>NUCLEOTIDE SEQUENCE [LARGE SCALE GENOMIC DNA]</scope>
    <source>
        <strain evidence="3 4">SM41</strain>
    </source>
</reference>
<dbReference type="InterPro" id="IPR036937">
    <property type="entry name" value="Adhesion_dom_fimbrial_sf"/>
</dbReference>
<sequence length="175" mass="17874">MGKVFSGIGCKLALAGLFLLAMPSAHAVSKIVITGNIKAAPCEIDGANGTVSVNLGDDISAAVLATSGAFSPWVEFPLTLKNCPSTTTSVVATFSGTAADEGASLYKSTGSSRRVQIELQNSQGANLGNGKSMAQLVNRATNEAKFNLRARAFSVNGGSTPGSIEGALQVTFVYQ</sequence>
<protein>
    <submittedName>
        <fullName evidence="3">Fimbrial protein</fullName>
    </submittedName>
</protein>
<accession>A0A2V4FQZ6</accession>